<dbReference type="SUPFAM" id="SSF75516">
    <property type="entry name" value="Pheromone-binding domain of LuxR-like quorum-sensing transcription factors"/>
    <property type="match status" value="1"/>
</dbReference>
<keyword evidence="2" id="KW-0238">DNA-binding</keyword>
<dbReference type="Gene3D" id="3.30.450.80">
    <property type="entry name" value="Transcription factor LuxR-like, autoinducer-binding domain"/>
    <property type="match status" value="1"/>
</dbReference>
<sequence length="106" mass="12629">MYFTREFSIKDLSKYLTKSEILDLLHICDQALSIREEDELRKLITELKKLIPFDGFSYGLGTKNRDVLYFVDVDYSLEYLERYLEKGYIHIDPILDALVEERKVIN</sequence>
<evidence type="ECO:0000313" key="5">
    <source>
        <dbReference type="EMBL" id="SEM20986.1"/>
    </source>
</evidence>
<keyword evidence="6" id="KW-1185">Reference proteome</keyword>
<evidence type="ECO:0000259" key="4">
    <source>
        <dbReference type="Pfam" id="PF03472"/>
    </source>
</evidence>
<accession>A0A1H7WHC7</accession>
<reference evidence="5 6" key="1">
    <citation type="submission" date="2016-10" db="EMBL/GenBank/DDBJ databases">
        <authorList>
            <person name="de Groot N.N."/>
        </authorList>
    </citation>
    <scope>NUCLEOTIDE SEQUENCE [LARGE SCALE GENOMIC DNA]</scope>
    <source>
        <strain evidence="5 6">DSM 8423</strain>
    </source>
</reference>
<evidence type="ECO:0000256" key="3">
    <source>
        <dbReference type="ARBA" id="ARBA00023163"/>
    </source>
</evidence>
<evidence type="ECO:0000313" key="6">
    <source>
        <dbReference type="Proteomes" id="UP000198744"/>
    </source>
</evidence>
<evidence type="ECO:0000256" key="1">
    <source>
        <dbReference type="ARBA" id="ARBA00023015"/>
    </source>
</evidence>
<dbReference type="InterPro" id="IPR036693">
    <property type="entry name" value="TF_LuxR_autoind-bd_dom_sf"/>
</dbReference>
<dbReference type="GO" id="GO:0003677">
    <property type="term" value="F:DNA binding"/>
    <property type="evidence" value="ECO:0007669"/>
    <property type="project" value="UniProtKB-KW"/>
</dbReference>
<dbReference type="Pfam" id="PF03472">
    <property type="entry name" value="Autoind_bind"/>
    <property type="match status" value="1"/>
</dbReference>
<feature type="domain" description="Transcription factor LuxR-like autoinducer-binding" evidence="4">
    <location>
        <begin position="37"/>
        <end position="100"/>
    </location>
</feature>
<name>A0A1H7WHC7_9BACT</name>
<protein>
    <submittedName>
        <fullName evidence="5">Autoinducer binding domain-containing protein</fullName>
    </submittedName>
</protein>
<dbReference type="Proteomes" id="UP000198744">
    <property type="component" value="Unassembled WGS sequence"/>
</dbReference>
<gene>
    <name evidence="5" type="ORF">SAMN04489760_106170</name>
</gene>
<organism evidence="5 6">
    <name type="scientific">Syntrophus gentianae</name>
    <dbReference type="NCBI Taxonomy" id="43775"/>
    <lineage>
        <taxon>Bacteria</taxon>
        <taxon>Pseudomonadati</taxon>
        <taxon>Thermodesulfobacteriota</taxon>
        <taxon>Syntrophia</taxon>
        <taxon>Syntrophales</taxon>
        <taxon>Syntrophaceae</taxon>
        <taxon>Syntrophus</taxon>
    </lineage>
</organism>
<keyword evidence="3" id="KW-0804">Transcription</keyword>
<evidence type="ECO:0000256" key="2">
    <source>
        <dbReference type="ARBA" id="ARBA00023125"/>
    </source>
</evidence>
<dbReference type="EMBL" id="FOBS01000006">
    <property type="protein sequence ID" value="SEM20986.1"/>
    <property type="molecule type" value="Genomic_DNA"/>
</dbReference>
<dbReference type="AlphaFoldDB" id="A0A1H7WHC7"/>
<keyword evidence="1" id="KW-0805">Transcription regulation</keyword>
<dbReference type="InterPro" id="IPR005143">
    <property type="entry name" value="TF_LuxR_autoind-bd_dom"/>
</dbReference>
<proteinExistence type="predicted"/>